<organism evidence="2">
    <name type="scientific">Anthurium amnicola</name>
    <dbReference type="NCBI Taxonomy" id="1678845"/>
    <lineage>
        <taxon>Eukaryota</taxon>
        <taxon>Viridiplantae</taxon>
        <taxon>Streptophyta</taxon>
        <taxon>Embryophyta</taxon>
        <taxon>Tracheophyta</taxon>
        <taxon>Spermatophyta</taxon>
        <taxon>Magnoliopsida</taxon>
        <taxon>Liliopsida</taxon>
        <taxon>Araceae</taxon>
        <taxon>Pothoideae</taxon>
        <taxon>Potheae</taxon>
        <taxon>Anthurium</taxon>
    </lineage>
</organism>
<gene>
    <name evidence="2" type="primary">MPN_661</name>
    <name evidence="2" type="ORF">g.2827</name>
</gene>
<sequence>MPRFILQKATSLCWRLFQTLLLTAIFALEFVQIQKFKPWYYEEPSHGSASYYWLIIFITYISLLYYLTSFSYRWITGPHKNEIYVDIFLTHLWFIISLINIATEFNGGTLTCNNYPQDEYQYARTTRCRLFLSSISLSWIVAVTYIVSSYISITRWRKRPIEATTPKIIEPPVIVHHKPETYVVQKGVLADGQPALFFHKAQKVASSTNASRGVASGNVSPTTSIHSPSNNLHGFTHQANTSKTSIYLHGKNVADV</sequence>
<keyword evidence="1" id="KW-1133">Transmembrane helix</keyword>
<accession>A0A1D1Y7D7</accession>
<proteinExistence type="predicted"/>
<feature type="transmembrane region" description="Helical" evidence="1">
    <location>
        <begin position="130"/>
        <end position="151"/>
    </location>
</feature>
<protein>
    <submittedName>
        <fullName evidence="2">Uncharacterized protein MG447</fullName>
    </submittedName>
</protein>
<dbReference type="AlphaFoldDB" id="A0A1D1Y7D7"/>
<keyword evidence="1" id="KW-0472">Membrane</keyword>
<keyword evidence="1" id="KW-0812">Transmembrane</keyword>
<reference evidence="2" key="1">
    <citation type="submission" date="2015-07" db="EMBL/GenBank/DDBJ databases">
        <title>Transcriptome Assembly of Anthurium amnicola.</title>
        <authorList>
            <person name="Suzuki J."/>
        </authorList>
    </citation>
    <scope>NUCLEOTIDE SEQUENCE</scope>
</reference>
<evidence type="ECO:0000256" key="1">
    <source>
        <dbReference type="SAM" id="Phobius"/>
    </source>
</evidence>
<feature type="transmembrane region" description="Helical" evidence="1">
    <location>
        <begin position="83"/>
        <end position="102"/>
    </location>
</feature>
<feature type="transmembrane region" description="Helical" evidence="1">
    <location>
        <begin position="12"/>
        <end position="31"/>
    </location>
</feature>
<evidence type="ECO:0000313" key="2">
    <source>
        <dbReference type="EMBL" id="JAT50486.1"/>
    </source>
</evidence>
<name>A0A1D1Y7D7_9ARAE</name>
<feature type="transmembrane region" description="Helical" evidence="1">
    <location>
        <begin position="51"/>
        <end position="71"/>
    </location>
</feature>
<dbReference type="EMBL" id="GDJX01017450">
    <property type="protein sequence ID" value="JAT50486.1"/>
    <property type="molecule type" value="Transcribed_RNA"/>
</dbReference>